<evidence type="ECO:0000313" key="1">
    <source>
        <dbReference type="EMBL" id="GMQ65291.1"/>
    </source>
</evidence>
<keyword evidence="2" id="KW-1185">Reference proteome</keyword>
<reference evidence="1" key="1">
    <citation type="submission" date="2023-09" db="EMBL/GenBank/DDBJ databases">
        <title>Vallitalea sediminicola and Vallitalea maricola sp. nov., anaerobic bacteria isolated from marine sediment.</title>
        <authorList>
            <person name="Hirano S."/>
            <person name="Maeda A."/>
            <person name="Terahara T."/>
            <person name="Mori K."/>
            <person name="Hamada M."/>
            <person name="Matsumoto R."/>
            <person name="Kobayashi T."/>
        </authorList>
    </citation>
    <scope>NUCLEOTIDE SEQUENCE</scope>
    <source>
        <strain evidence="1">AN17-2</strain>
    </source>
</reference>
<evidence type="ECO:0000313" key="2">
    <source>
        <dbReference type="Proteomes" id="UP001374599"/>
    </source>
</evidence>
<sequence length="261" mass="29618">MGDRVYLEDIIKMKKKRIIKKEYDLHTLIQKISKVKTRPSFYHAIKKEGLSIIGEIKKASPSKGLIKEDFSPIALSDIYNDSVDAISVLTEEDYFLGRDSYLREVSENVDIPTLCKDFIIDKNQIYNAKLLGASCVLLITAILDKEKLNEFITIVHGLSMDALVEVHSKEEIEKALGAGAKIIGINNRDLKTFKTDIRTTLKLRSYIPDNCLVISESGIDRLDYMKDLKKADVDGILVGETFMRCDDISKMAKEMRLVYDT</sequence>
<protein>
    <submittedName>
        <fullName evidence="1">Indole-3-glycerol phosphate synthase TrpC</fullName>
    </submittedName>
</protein>
<comment type="caution">
    <text evidence="1">The sequence shown here is derived from an EMBL/GenBank/DDBJ whole genome shotgun (WGS) entry which is preliminary data.</text>
</comment>
<accession>A0ACB5UQQ8</accession>
<gene>
    <name evidence="1" type="primary">trpC</name>
    <name evidence="1" type="ORF">AN2V17_45350</name>
</gene>
<organism evidence="1 2">
    <name type="scientific">Vallitalea maricola</name>
    <dbReference type="NCBI Taxonomy" id="3074433"/>
    <lineage>
        <taxon>Bacteria</taxon>
        <taxon>Bacillati</taxon>
        <taxon>Bacillota</taxon>
        <taxon>Clostridia</taxon>
        <taxon>Lachnospirales</taxon>
        <taxon>Vallitaleaceae</taxon>
        <taxon>Vallitalea</taxon>
    </lineage>
</organism>
<name>A0ACB5UQQ8_9FIRM</name>
<dbReference type="Proteomes" id="UP001374599">
    <property type="component" value="Unassembled WGS sequence"/>
</dbReference>
<proteinExistence type="predicted"/>
<dbReference type="EMBL" id="BTPU01000110">
    <property type="protein sequence ID" value="GMQ65291.1"/>
    <property type="molecule type" value="Genomic_DNA"/>
</dbReference>